<dbReference type="VEuPathDB" id="VectorBase:CQUJHB008842"/>
<evidence type="ECO:0000313" key="11">
    <source>
        <dbReference type="EnsemblMetazoa" id="CPIJ001609-PA"/>
    </source>
</evidence>
<dbReference type="FunCoup" id="B0W365">
    <property type="interactions" value="68"/>
</dbReference>
<dbReference type="Gene3D" id="3.30.559.70">
    <property type="entry name" value="Choline/Carnitine o-acyltransferase, domain 2"/>
    <property type="match status" value="1"/>
</dbReference>
<feature type="active site" description="Proton acceptor" evidence="7">
    <location>
        <position position="337"/>
    </location>
</feature>
<keyword evidence="3" id="KW-0530">Neurotransmitter biosynthesis</keyword>
<dbReference type="Proteomes" id="UP000002320">
    <property type="component" value="Unassembled WGS sequence"/>
</dbReference>
<dbReference type="PANTHER" id="PTHR22589:SF14">
    <property type="entry name" value="CHOLINE O-ACETYLTRANSFERASE"/>
    <property type="match status" value="1"/>
</dbReference>
<comment type="similarity">
    <text evidence="1 8">Belongs to the carnitine/choline acetyltransferase family.</text>
</comment>
<dbReference type="EC" id="2.3.1.6" evidence="5"/>
<evidence type="ECO:0000256" key="1">
    <source>
        <dbReference type="ARBA" id="ARBA00005232"/>
    </source>
</evidence>
<reference evidence="10" key="1">
    <citation type="submission" date="2007-03" db="EMBL/GenBank/DDBJ databases">
        <title>Annotation of Culex pipiens quinquefasciatus.</title>
        <authorList>
            <consortium name="The Broad Institute Genome Sequencing Platform"/>
            <person name="Atkinson P.W."/>
            <person name="Hemingway J."/>
            <person name="Christensen B.M."/>
            <person name="Higgs S."/>
            <person name="Kodira C."/>
            <person name="Hannick L."/>
            <person name="Megy K."/>
            <person name="O'Leary S."/>
            <person name="Pearson M."/>
            <person name="Haas B.J."/>
            <person name="Mauceli E."/>
            <person name="Wortman J.R."/>
            <person name="Lee N.H."/>
            <person name="Guigo R."/>
            <person name="Stanke M."/>
            <person name="Alvarado L."/>
            <person name="Amedeo P."/>
            <person name="Antoine C.H."/>
            <person name="Arensburger P."/>
            <person name="Bidwell S.L."/>
            <person name="Crawford M."/>
            <person name="Camaro F."/>
            <person name="Devon K."/>
            <person name="Engels R."/>
            <person name="Hammond M."/>
            <person name="Howarth C."/>
            <person name="Koehrsen M."/>
            <person name="Lawson D."/>
            <person name="Montgomery P."/>
            <person name="Nene V."/>
            <person name="Nusbaum C."/>
            <person name="Puiu D."/>
            <person name="Romero-Severson J."/>
            <person name="Severson D.W."/>
            <person name="Shumway M."/>
            <person name="Sisk P."/>
            <person name="Stolte C."/>
            <person name="Zeng Q."/>
            <person name="Eisenstadt E."/>
            <person name="Fraser-Liggett C."/>
            <person name="Strausberg R."/>
            <person name="Galagan J."/>
            <person name="Birren B."/>
            <person name="Collins F.H."/>
        </authorList>
    </citation>
    <scope>NUCLEOTIDE SEQUENCE [LARGE SCALE GENOMIC DNA]</scope>
    <source>
        <strain evidence="10">JHB</strain>
    </source>
</reference>
<dbReference type="InterPro" id="IPR039551">
    <property type="entry name" value="Cho/carn_acyl_trans"/>
</dbReference>
<dbReference type="InterPro" id="IPR000542">
    <property type="entry name" value="Carn_acyl_trans"/>
</dbReference>
<dbReference type="PROSITE" id="PS00440">
    <property type="entry name" value="ACYLTRANSF_C_2"/>
    <property type="match status" value="1"/>
</dbReference>
<dbReference type="Gene3D" id="3.30.559.10">
    <property type="entry name" value="Chloramphenicol acetyltransferase-like domain"/>
    <property type="match status" value="3"/>
</dbReference>
<evidence type="ECO:0000256" key="3">
    <source>
        <dbReference type="ARBA" id="ARBA00022979"/>
    </source>
</evidence>
<dbReference type="Pfam" id="PF00755">
    <property type="entry name" value="Carn_acyltransf"/>
    <property type="match status" value="2"/>
</dbReference>
<organism>
    <name type="scientific">Culex quinquefasciatus</name>
    <name type="common">Southern house mosquito</name>
    <name type="synonym">Culex pungens</name>
    <dbReference type="NCBI Taxonomy" id="7176"/>
    <lineage>
        <taxon>Eukaryota</taxon>
        <taxon>Metazoa</taxon>
        <taxon>Ecdysozoa</taxon>
        <taxon>Arthropoda</taxon>
        <taxon>Hexapoda</taxon>
        <taxon>Insecta</taxon>
        <taxon>Pterygota</taxon>
        <taxon>Neoptera</taxon>
        <taxon>Endopterygota</taxon>
        <taxon>Diptera</taxon>
        <taxon>Nematocera</taxon>
        <taxon>Culicoidea</taxon>
        <taxon>Culicidae</taxon>
        <taxon>Culicinae</taxon>
        <taxon>Culicini</taxon>
        <taxon>Culex</taxon>
        <taxon>Culex</taxon>
    </lineage>
</organism>
<dbReference type="InterPro" id="IPR042231">
    <property type="entry name" value="Cho/carn_acyl_trans_2"/>
</dbReference>
<dbReference type="eggNOG" id="KOG3717">
    <property type="taxonomic scope" value="Eukaryota"/>
</dbReference>
<dbReference type="KEGG" id="cqu:CpipJ_CPIJ001609"/>
<dbReference type="SUPFAM" id="SSF52777">
    <property type="entry name" value="CoA-dependent acyltransferases"/>
    <property type="match status" value="3"/>
</dbReference>
<dbReference type="STRING" id="7176.B0W365"/>
<dbReference type="PANTHER" id="PTHR22589">
    <property type="entry name" value="CARNITINE O-ACYLTRANSFERASE"/>
    <property type="match status" value="1"/>
</dbReference>
<dbReference type="PROSITE" id="PS00439">
    <property type="entry name" value="ACYLTRANSF_C_1"/>
    <property type="match status" value="1"/>
</dbReference>
<evidence type="ECO:0000313" key="12">
    <source>
        <dbReference type="Proteomes" id="UP000002320"/>
    </source>
</evidence>
<evidence type="ECO:0000256" key="4">
    <source>
        <dbReference type="ARBA" id="ARBA00023315"/>
    </source>
</evidence>
<dbReference type="GO" id="GO:0008292">
    <property type="term" value="P:acetylcholine biosynthetic process"/>
    <property type="evidence" value="ECO:0007669"/>
    <property type="project" value="TreeGrafter"/>
</dbReference>
<dbReference type="AlphaFoldDB" id="B0W365"/>
<keyword evidence="4 8" id="KW-0012">Acyltransferase</keyword>
<dbReference type="GO" id="GO:0045202">
    <property type="term" value="C:synapse"/>
    <property type="evidence" value="ECO:0007669"/>
    <property type="project" value="GOC"/>
</dbReference>
<keyword evidence="12" id="KW-1185">Reference proteome</keyword>
<dbReference type="HOGENOM" id="CLU_013513_3_1_1"/>
<dbReference type="InParanoid" id="B0W365"/>
<evidence type="ECO:0000256" key="7">
    <source>
        <dbReference type="PIRSR" id="PIRSR600542-1"/>
    </source>
</evidence>
<evidence type="ECO:0000313" key="10">
    <source>
        <dbReference type="EMBL" id="EDS31208.1"/>
    </source>
</evidence>
<dbReference type="VEuPathDB" id="VectorBase:CPIJ001609"/>
<dbReference type="OMA" id="FIKQQKC"/>
<accession>B0W365</accession>
<reference evidence="11" key="2">
    <citation type="submission" date="2021-02" db="UniProtKB">
        <authorList>
            <consortium name="EnsemblMetazoa"/>
        </authorList>
    </citation>
    <scope>IDENTIFICATION</scope>
    <source>
        <strain evidence="11">JHB</strain>
    </source>
</reference>
<name>B0W365_CULQU</name>
<dbReference type="GO" id="GO:0043005">
    <property type="term" value="C:neuron projection"/>
    <property type="evidence" value="ECO:0007669"/>
    <property type="project" value="TreeGrafter"/>
</dbReference>
<dbReference type="EnsemblMetazoa" id="CPIJ001609-RA">
    <property type="protein sequence ID" value="CPIJ001609-PA"/>
    <property type="gene ID" value="CPIJ001609"/>
</dbReference>
<sequence>MINGFTLRMLPKVPVPTLDQTMAEYLRVLSPIVTAQQLDHTRSVIKHFTAPNGPGTALQQYLLDKRDADDNWAYYYWLNDMYLDNPLPLPINSNPGMVMPPRKFTTVNDISRFGARLIDHLMLHKEMLDGGGLVQERATSREKGQPLCMAQYYRLLGSCRRPGDPRDSQYLPEQRTDEHVVVCCRNQMYCLPVKAGDRGRLNEDEIASQLLYILNDAPCLARKPPRIGVLTTAQRPQWARDRQMLLLEEQNARNIELIEQALVLICIDEPIPLTYNARGFNGSPAGAHYCGGRDESNMAQEMIHGGGSEFNSANRWFDKTMQLIICNDGTWGLCYEHSPSEGIAVVQLLEGILKKIDEMPAEAGNDTAQNHLPPPERLEWIVRPEIDLRVREAARSIDRSIEDLDFYVYRYKPFGKNFIKACQVSPDVFIQLALQLAYFKLVPVETLPHVESQPGLLEKRRSGGSTMTSCPLPSCPVPDSANRFQHNPITLTLPRQTFTLNCPQHKHKHAPLSIRCQNQVHASVRNSLFRVIVTRLYGHLVSTYESASTRRFMLGRVDCIRSASSEALEWAKAMCQGEGANVTLESDKEDDYSAEAANDAKKRDNLRELFRCAAARQTEVMVQNILGHGIDIHLLGLREASKELNQGTVHDLFTDDCYKIANCFLLSTSQVACSTNSFMGYGPVTPHGYGASYNPHPNEIIFCISAFFSSDKTSASRFARSLQDSLDAMRDLLS</sequence>
<feature type="domain" description="Choline/carnitine acyltransferase" evidence="9">
    <location>
        <begin position="13"/>
        <end position="442"/>
    </location>
</feature>
<dbReference type="FunFam" id="3.30.559.70:FF:000011">
    <property type="entry name" value="Choline O-acetyltransferase"/>
    <property type="match status" value="1"/>
</dbReference>
<keyword evidence="2 8" id="KW-0808">Transferase</keyword>
<proteinExistence type="inferred from homology"/>
<evidence type="ECO:0000259" key="9">
    <source>
        <dbReference type="Pfam" id="PF00755"/>
    </source>
</evidence>
<evidence type="ECO:0000256" key="2">
    <source>
        <dbReference type="ARBA" id="ARBA00022679"/>
    </source>
</evidence>
<evidence type="ECO:0000256" key="6">
    <source>
        <dbReference type="ARBA" id="ARBA00040495"/>
    </source>
</evidence>
<dbReference type="EMBL" id="DS231831">
    <property type="protein sequence ID" value="EDS31208.1"/>
    <property type="molecule type" value="Genomic_DNA"/>
</dbReference>
<dbReference type="InterPro" id="IPR023213">
    <property type="entry name" value="CAT-like_dom_sf"/>
</dbReference>
<dbReference type="OrthoDB" id="240216at2759"/>
<dbReference type="GO" id="GO:0005737">
    <property type="term" value="C:cytoplasm"/>
    <property type="evidence" value="ECO:0007669"/>
    <property type="project" value="TreeGrafter"/>
</dbReference>
<evidence type="ECO:0000256" key="8">
    <source>
        <dbReference type="RuleBase" id="RU003801"/>
    </source>
</evidence>
<dbReference type="GO" id="GO:0007274">
    <property type="term" value="P:neuromuscular synaptic transmission"/>
    <property type="evidence" value="ECO:0007669"/>
    <property type="project" value="TreeGrafter"/>
</dbReference>
<feature type="domain" description="Choline/carnitine acyltransferase" evidence="9">
    <location>
        <begin position="532"/>
        <end position="723"/>
    </location>
</feature>
<evidence type="ECO:0000256" key="5">
    <source>
        <dbReference type="ARBA" id="ARBA00039091"/>
    </source>
</evidence>
<gene>
    <name evidence="11" type="primary">6032576</name>
    <name evidence="10" type="ORF">CpipJ_CPIJ001609</name>
</gene>
<dbReference type="GO" id="GO:0004102">
    <property type="term" value="F:choline O-acetyltransferase activity"/>
    <property type="evidence" value="ECO:0007669"/>
    <property type="project" value="UniProtKB-EC"/>
</dbReference>
<protein>
    <recommendedName>
        <fullName evidence="6">Choline O-acetyltransferase</fullName>
        <ecNumber evidence="5">2.3.1.6</ecNumber>
    </recommendedName>
</protein>